<proteinExistence type="predicted"/>
<feature type="compositionally biased region" description="Low complexity" evidence="2">
    <location>
        <begin position="30"/>
        <end position="52"/>
    </location>
</feature>
<keyword evidence="1" id="KW-0808">Transferase</keyword>
<protein>
    <submittedName>
        <fullName evidence="4">Beta-ketoacyl synthase-like protein</fullName>
    </submittedName>
</protein>
<evidence type="ECO:0000313" key="5">
    <source>
        <dbReference type="Proteomes" id="UP000272400"/>
    </source>
</evidence>
<dbReference type="GO" id="GO:0005829">
    <property type="term" value="C:cytosol"/>
    <property type="evidence" value="ECO:0007669"/>
    <property type="project" value="TreeGrafter"/>
</dbReference>
<dbReference type="Pfam" id="PF02801">
    <property type="entry name" value="Ketoacyl-synt_C"/>
    <property type="match status" value="1"/>
</dbReference>
<reference evidence="4 5" key="1">
    <citation type="submission" date="2018-11" db="EMBL/GenBank/DDBJ databases">
        <title>Sequencing the genomes of 1000 actinobacteria strains.</title>
        <authorList>
            <person name="Klenk H.-P."/>
        </authorList>
    </citation>
    <scope>NUCLEOTIDE SEQUENCE [LARGE SCALE GENOMIC DNA]</scope>
    <source>
        <strain evidence="4 5">DSM 44254</strain>
    </source>
</reference>
<dbReference type="EMBL" id="RJKE01000001">
    <property type="protein sequence ID" value="ROO84806.1"/>
    <property type="molecule type" value="Genomic_DNA"/>
</dbReference>
<dbReference type="PANTHER" id="PTHR11712:SF336">
    <property type="entry name" value="3-OXOACYL-[ACYL-CARRIER-PROTEIN] SYNTHASE, MITOCHONDRIAL"/>
    <property type="match status" value="1"/>
</dbReference>
<evidence type="ECO:0000256" key="2">
    <source>
        <dbReference type="SAM" id="MobiDB-lite"/>
    </source>
</evidence>
<dbReference type="PANTHER" id="PTHR11712">
    <property type="entry name" value="POLYKETIDE SYNTHASE-RELATED"/>
    <property type="match status" value="1"/>
</dbReference>
<feature type="region of interest" description="Disordered" evidence="2">
    <location>
        <begin position="92"/>
        <end position="143"/>
    </location>
</feature>
<evidence type="ECO:0000256" key="1">
    <source>
        <dbReference type="ARBA" id="ARBA00022679"/>
    </source>
</evidence>
<feature type="domain" description="Ketosynthase family 3 (KS3)" evidence="3">
    <location>
        <begin position="1"/>
        <end position="309"/>
    </location>
</feature>
<dbReference type="InterPro" id="IPR020841">
    <property type="entry name" value="PKS_Beta-ketoAc_synthase_dom"/>
</dbReference>
<sequence length="311" mass="30607">MPATTPQAAASTRPNASSARRRARSQEPDLPATVALAAARTARATGLSARAPARSRSHHTSARSSRADLPNEASAAIAGASGKARGVRLCNRPSAASPARSVGPSASSASQVPRTAAGSSSQAALARSARSAGRGSPSPAQAALSRGARILAVAAGAGRSADGHDIVQPSAQGTGLAKAVTRCLADAGLRPDRIVAVNAHATGTPLGDVAEARGLETALGPAARALAVTATKSMTGHLLGGAGALGALVCVLALRDGLLPPVANLARQDREVALDLVSGEPRALPDGPAAVLADAVGFGGHNVVLAFARPD</sequence>
<dbReference type="PROSITE" id="PS52004">
    <property type="entry name" value="KS3_2"/>
    <property type="match status" value="1"/>
</dbReference>
<keyword evidence="5" id="KW-1185">Reference proteome</keyword>
<dbReference type="InterPro" id="IPR016039">
    <property type="entry name" value="Thiolase-like"/>
</dbReference>
<gene>
    <name evidence="4" type="ORF">EDD29_2335</name>
</gene>
<accession>A0A3N1CU31</accession>
<dbReference type="OrthoDB" id="9808669at2"/>
<name>A0A3N1CU31_9ACTN</name>
<dbReference type="InterPro" id="IPR000794">
    <property type="entry name" value="Beta-ketoacyl_synthase"/>
</dbReference>
<dbReference type="AlphaFoldDB" id="A0A3N1CU31"/>
<dbReference type="SUPFAM" id="SSF53901">
    <property type="entry name" value="Thiolase-like"/>
    <property type="match status" value="1"/>
</dbReference>
<comment type="caution">
    <text evidence="4">The sequence shown here is derived from an EMBL/GenBank/DDBJ whole genome shotgun (WGS) entry which is preliminary data.</text>
</comment>
<dbReference type="RefSeq" id="WP_148085928.1">
    <property type="nucleotide sequence ID" value="NZ_RJKE01000001.1"/>
</dbReference>
<feature type="compositionally biased region" description="Low complexity" evidence="2">
    <location>
        <begin position="116"/>
        <end position="140"/>
    </location>
</feature>
<feature type="compositionally biased region" description="Polar residues" evidence="2">
    <location>
        <begin position="104"/>
        <end position="113"/>
    </location>
</feature>
<feature type="compositionally biased region" description="Low complexity" evidence="2">
    <location>
        <begin position="8"/>
        <end position="18"/>
    </location>
</feature>
<dbReference type="GO" id="GO:0006633">
    <property type="term" value="P:fatty acid biosynthetic process"/>
    <property type="evidence" value="ECO:0007669"/>
    <property type="project" value="TreeGrafter"/>
</dbReference>
<dbReference type="Gene3D" id="3.40.47.10">
    <property type="match status" value="1"/>
</dbReference>
<organism evidence="4 5">
    <name type="scientific">Actinocorallia herbida</name>
    <dbReference type="NCBI Taxonomy" id="58109"/>
    <lineage>
        <taxon>Bacteria</taxon>
        <taxon>Bacillati</taxon>
        <taxon>Actinomycetota</taxon>
        <taxon>Actinomycetes</taxon>
        <taxon>Streptosporangiales</taxon>
        <taxon>Thermomonosporaceae</taxon>
        <taxon>Actinocorallia</taxon>
    </lineage>
</organism>
<dbReference type="SMART" id="SM00825">
    <property type="entry name" value="PKS_KS"/>
    <property type="match status" value="1"/>
</dbReference>
<dbReference type="GO" id="GO:0004315">
    <property type="term" value="F:3-oxoacyl-[acyl-carrier-protein] synthase activity"/>
    <property type="evidence" value="ECO:0007669"/>
    <property type="project" value="TreeGrafter"/>
</dbReference>
<evidence type="ECO:0000313" key="4">
    <source>
        <dbReference type="EMBL" id="ROO84806.1"/>
    </source>
</evidence>
<evidence type="ECO:0000259" key="3">
    <source>
        <dbReference type="PROSITE" id="PS52004"/>
    </source>
</evidence>
<dbReference type="Proteomes" id="UP000272400">
    <property type="component" value="Unassembled WGS sequence"/>
</dbReference>
<feature type="region of interest" description="Disordered" evidence="2">
    <location>
        <begin position="1"/>
        <end position="71"/>
    </location>
</feature>
<dbReference type="InterPro" id="IPR014031">
    <property type="entry name" value="Ketoacyl_synth_C"/>
</dbReference>